<accession>A0A1H8QJM1</accession>
<dbReference type="Proteomes" id="UP000198809">
    <property type="component" value="Unassembled WGS sequence"/>
</dbReference>
<dbReference type="EMBL" id="FODH01000008">
    <property type="protein sequence ID" value="SEO54218.1"/>
    <property type="molecule type" value="Genomic_DNA"/>
</dbReference>
<organism evidence="1 2">
    <name type="scientific">Paenibacillus sophorae</name>
    <dbReference type="NCBI Taxonomy" id="1333845"/>
    <lineage>
        <taxon>Bacteria</taxon>
        <taxon>Bacillati</taxon>
        <taxon>Bacillota</taxon>
        <taxon>Bacilli</taxon>
        <taxon>Bacillales</taxon>
        <taxon>Paenibacillaceae</taxon>
        <taxon>Paenibacillus</taxon>
    </lineage>
</organism>
<evidence type="ECO:0000313" key="2">
    <source>
        <dbReference type="Proteomes" id="UP000198809"/>
    </source>
</evidence>
<name>A0A1H8QJM1_9BACL</name>
<reference evidence="1 2" key="1">
    <citation type="submission" date="2016-10" db="EMBL/GenBank/DDBJ databases">
        <authorList>
            <person name="de Groot N.N."/>
        </authorList>
    </citation>
    <scope>NUCLEOTIDE SEQUENCE [LARGE SCALE GENOMIC DNA]</scope>
    <source>
        <strain evidence="1 2">CGMCC 1.10238</strain>
    </source>
</reference>
<proteinExistence type="predicted"/>
<dbReference type="AlphaFoldDB" id="A0A1H8QJM1"/>
<gene>
    <name evidence="1" type="ORF">SAMN04487895_108252</name>
</gene>
<sequence length="56" mass="6579">MQAMADDFPFRHTVQVNRRRLRLKAAKHHAQKRDGSFRMMSNVVIGKRDDLETHSS</sequence>
<evidence type="ECO:0000313" key="1">
    <source>
        <dbReference type="EMBL" id="SEO54218.1"/>
    </source>
</evidence>
<protein>
    <submittedName>
        <fullName evidence="1">Uncharacterized protein</fullName>
    </submittedName>
</protein>